<keyword evidence="2" id="KW-1185">Reference proteome</keyword>
<evidence type="ECO:0000313" key="2">
    <source>
        <dbReference type="Proteomes" id="UP000024635"/>
    </source>
</evidence>
<organism evidence="1 2">
    <name type="scientific">Ancylostoma ceylanicum</name>
    <dbReference type="NCBI Taxonomy" id="53326"/>
    <lineage>
        <taxon>Eukaryota</taxon>
        <taxon>Metazoa</taxon>
        <taxon>Ecdysozoa</taxon>
        <taxon>Nematoda</taxon>
        <taxon>Chromadorea</taxon>
        <taxon>Rhabditida</taxon>
        <taxon>Rhabditina</taxon>
        <taxon>Rhabditomorpha</taxon>
        <taxon>Strongyloidea</taxon>
        <taxon>Ancylostomatidae</taxon>
        <taxon>Ancylostomatinae</taxon>
        <taxon>Ancylostoma</taxon>
    </lineage>
</organism>
<evidence type="ECO:0000313" key="1">
    <source>
        <dbReference type="EMBL" id="EYC41261.1"/>
    </source>
</evidence>
<dbReference type="EMBL" id="JARK01000175">
    <property type="protein sequence ID" value="EYC41261.1"/>
    <property type="molecule type" value="Genomic_DNA"/>
</dbReference>
<dbReference type="AlphaFoldDB" id="A0A016WNT5"/>
<comment type="caution">
    <text evidence="1">The sequence shown here is derived from an EMBL/GenBank/DDBJ whole genome shotgun (WGS) entry which is preliminary data.</text>
</comment>
<reference evidence="2" key="1">
    <citation type="journal article" date="2015" name="Nat. Genet.">
        <title>The genome and transcriptome of the zoonotic hookworm Ancylostoma ceylanicum identify infection-specific gene families.</title>
        <authorList>
            <person name="Schwarz E.M."/>
            <person name="Hu Y."/>
            <person name="Antoshechkin I."/>
            <person name="Miller M.M."/>
            <person name="Sternberg P.W."/>
            <person name="Aroian R.V."/>
        </authorList>
    </citation>
    <scope>NUCLEOTIDE SEQUENCE</scope>
    <source>
        <strain evidence="2">HY135</strain>
    </source>
</reference>
<proteinExistence type="predicted"/>
<gene>
    <name evidence="1" type="primary">Acey_s0575.g195</name>
    <name evidence="1" type="ORF">Y032_0575g195</name>
</gene>
<sequence>MELPQNDCRVVCGTTLTTTTSPSCNGNFPEIFGTVSRELLNIGGIVDNGSAMWIGHHGTRTEAAICWWRGIEEAPASGIVIGCCGLDQLLGVAHQKKRN</sequence>
<dbReference type="Proteomes" id="UP000024635">
    <property type="component" value="Unassembled WGS sequence"/>
</dbReference>
<accession>A0A016WNT5</accession>
<protein>
    <submittedName>
        <fullName evidence="1">Uncharacterized protein</fullName>
    </submittedName>
</protein>
<name>A0A016WNT5_9BILA</name>